<name>A0A0B7IPB1_9FLAO</name>
<evidence type="ECO:0000313" key="1">
    <source>
        <dbReference type="EMBL" id="CEN51823.1"/>
    </source>
</evidence>
<protein>
    <submittedName>
        <fullName evidence="1">Uncharacterized protein</fullName>
    </submittedName>
</protein>
<dbReference type="AlphaFoldDB" id="A0A0B7IPB1"/>
<dbReference type="Proteomes" id="UP000039370">
    <property type="component" value="Unassembled WGS sequence"/>
</dbReference>
<evidence type="ECO:0000313" key="2">
    <source>
        <dbReference type="Proteomes" id="UP000039370"/>
    </source>
</evidence>
<sequence length="90" mass="9954">MRGITEQQADLLAGQFGGLRLAQLETNKINKQGFAETMAQTSKMIGIQLEIQYNTRRTADNTDSMKDSLKNIEIAVKSNKNDLKGNGIKP</sequence>
<accession>A0A0B7IPB1</accession>
<gene>
    <name evidence="1" type="ORF">CCAN11_2360018</name>
</gene>
<reference evidence="2" key="1">
    <citation type="submission" date="2015-01" db="EMBL/GenBank/DDBJ databases">
        <authorList>
            <person name="MANFREDI Pablo"/>
        </authorList>
    </citation>
    <scope>NUCLEOTIDE SEQUENCE [LARGE SCALE GENOMIC DNA]</scope>
    <source>
        <strain evidence="2">Cc11</strain>
    </source>
</reference>
<dbReference type="EMBL" id="CDOK01000153">
    <property type="protein sequence ID" value="CEN51823.1"/>
    <property type="molecule type" value="Genomic_DNA"/>
</dbReference>
<organism evidence="1 2">
    <name type="scientific">Capnocytophaga canimorsus</name>
    <dbReference type="NCBI Taxonomy" id="28188"/>
    <lineage>
        <taxon>Bacteria</taxon>
        <taxon>Pseudomonadati</taxon>
        <taxon>Bacteroidota</taxon>
        <taxon>Flavobacteriia</taxon>
        <taxon>Flavobacteriales</taxon>
        <taxon>Flavobacteriaceae</taxon>
        <taxon>Capnocytophaga</taxon>
    </lineage>
</organism>
<dbReference type="RefSeq" id="WP_041987233.1">
    <property type="nucleotide sequence ID" value="NZ_JBIUQY010000032.1"/>
</dbReference>
<proteinExistence type="predicted"/>